<gene>
    <name evidence="1" type="ORF">DPMN_154713</name>
</gene>
<sequence length="68" mass="7694">MLLFQEQAMRIVRTIGKAFEVCHKLSLNQSLTVPEDLATEETGSIKSAEQGEGIQKTVSRETIYFLMF</sequence>
<organism evidence="1 2">
    <name type="scientific">Dreissena polymorpha</name>
    <name type="common">Zebra mussel</name>
    <name type="synonym">Mytilus polymorpha</name>
    <dbReference type="NCBI Taxonomy" id="45954"/>
    <lineage>
        <taxon>Eukaryota</taxon>
        <taxon>Metazoa</taxon>
        <taxon>Spiralia</taxon>
        <taxon>Lophotrochozoa</taxon>
        <taxon>Mollusca</taxon>
        <taxon>Bivalvia</taxon>
        <taxon>Autobranchia</taxon>
        <taxon>Heteroconchia</taxon>
        <taxon>Euheterodonta</taxon>
        <taxon>Imparidentia</taxon>
        <taxon>Neoheterodontei</taxon>
        <taxon>Myida</taxon>
        <taxon>Dreissenoidea</taxon>
        <taxon>Dreissenidae</taxon>
        <taxon>Dreissena</taxon>
    </lineage>
</organism>
<evidence type="ECO:0000313" key="1">
    <source>
        <dbReference type="EMBL" id="KAH3801069.1"/>
    </source>
</evidence>
<reference evidence="1" key="2">
    <citation type="submission" date="2020-11" db="EMBL/GenBank/DDBJ databases">
        <authorList>
            <person name="McCartney M.A."/>
            <person name="Auch B."/>
            <person name="Kono T."/>
            <person name="Mallez S."/>
            <person name="Becker A."/>
            <person name="Gohl D.M."/>
            <person name="Silverstein K.A.T."/>
            <person name="Koren S."/>
            <person name="Bechman K.B."/>
            <person name="Herman A."/>
            <person name="Abrahante J.E."/>
            <person name="Garbe J."/>
        </authorList>
    </citation>
    <scope>NUCLEOTIDE SEQUENCE</scope>
    <source>
        <strain evidence="1">Duluth1</strain>
        <tissue evidence="1">Whole animal</tissue>
    </source>
</reference>
<dbReference type="Gene3D" id="2.30.29.30">
    <property type="entry name" value="Pleckstrin-homology domain (PH domain)/Phosphotyrosine-binding domain (PTB)"/>
    <property type="match status" value="1"/>
</dbReference>
<reference evidence="1" key="1">
    <citation type="journal article" date="2019" name="bioRxiv">
        <title>The Genome of the Zebra Mussel, Dreissena polymorpha: A Resource for Invasive Species Research.</title>
        <authorList>
            <person name="McCartney M.A."/>
            <person name="Auch B."/>
            <person name="Kono T."/>
            <person name="Mallez S."/>
            <person name="Zhang Y."/>
            <person name="Obille A."/>
            <person name="Becker A."/>
            <person name="Abrahante J.E."/>
            <person name="Garbe J."/>
            <person name="Badalamenti J.P."/>
            <person name="Herman A."/>
            <person name="Mangelson H."/>
            <person name="Liachko I."/>
            <person name="Sullivan S."/>
            <person name="Sone E.D."/>
            <person name="Koren S."/>
            <person name="Silverstein K.A.T."/>
            <person name="Beckman K.B."/>
            <person name="Gohl D.M."/>
        </authorList>
    </citation>
    <scope>NUCLEOTIDE SEQUENCE</scope>
    <source>
        <strain evidence="1">Duluth1</strain>
        <tissue evidence="1">Whole animal</tissue>
    </source>
</reference>
<dbReference type="InterPro" id="IPR011993">
    <property type="entry name" value="PH-like_dom_sf"/>
</dbReference>
<evidence type="ECO:0000313" key="2">
    <source>
        <dbReference type="Proteomes" id="UP000828390"/>
    </source>
</evidence>
<keyword evidence="2" id="KW-1185">Reference proteome</keyword>
<accession>A0A9D4FL07</accession>
<comment type="caution">
    <text evidence="1">The sequence shown here is derived from an EMBL/GenBank/DDBJ whole genome shotgun (WGS) entry which is preliminary data.</text>
</comment>
<name>A0A9D4FL07_DREPO</name>
<proteinExistence type="predicted"/>
<dbReference type="EMBL" id="JAIWYP010000007">
    <property type="protein sequence ID" value="KAH3801069.1"/>
    <property type="molecule type" value="Genomic_DNA"/>
</dbReference>
<dbReference type="AlphaFoldDB" id="A0A9D4FL07"/>
<dbReference type="Proteomes" id="UP000828390">
    <property type="component" value="Unassembled WGS sequence"/>
</dbReference>
<protein>
    <submittedName>
        <fullName evidence="1">Uncharacterized protein</fullName>
    </submittedName>
</protein>